<reference evidence="4 5" key="1">
    <citation type="submission" date="2017-03" db="EMBL/GenBank/DDBJ databases">
        <authorList>
            <person name="Afonso C.L."/>
            <person name="Miller P.J."/>
            <person name="Scott M.A."/>
            <person name="Spackman E."/>
            <person name="Goraichik I."/>
            <person name="Dimitrov K.M."/>
            <person name="Suarez D.L."/>
            <person name="Swayne D.E."/>
        </authorList>
    </citation>
    <scope>NUCLEOTIDE SEQUENCE [LARGE SCALE GENOMIC DNA]</scope>
    <source>
        <strain evidence="4 5">CECT 7066</strain>
    </source>
</reference>
<feature type="domain" description="HTH tetR-type" evidence="3">
    <location>
        <begin position="4"/>
        <end position="64"/>
    </location>
</feature>
<dbReference type="STRING" id="315423.SAMN04488020_101672"/>
<keyword evidence="5" id="KW-1185">Reference proteome</keyword>
<dbReference type="InterPro" id="IPR001647">
    <property type="entry name" value="HTH_TetR"/>
</dbReference>
<organism evidence="4 5">
    <name type="scientific">Palleronia marisminoris</name>
    <dbReference type="NCBI Taxonomy" id="315423"/>
    <lineage>
        <taxon>Bacteria</taxon>
        <taxon>Pseudomonadati</taxon>
        <taxon>Pseudomonadota</taxon>
        <taxon>Alphaproteobacteria</taxon>
        <taxon>Rhodobacterales</taxon>
        <taxon>Roseobacteraceae</taxon>
        <taxon>Palleronia</taxon>
    </lineage>
</organism>
<name>A0A1Y5RL95_9RHOB</name>
<dbReference type="GO" id="GO:0000976">
    <property type="term" value="F:transcription cis-regulatory region binding"/>
    <property type="evidence" value="ECO:0007669"/>
    <property type="project" value="TreeGrafter"/>
</dbReference>
<evidence type="ECO:0000259" key="3">
    <source>
        <dbReference type="PROSITE" id="PS50977"/>
    </source>
</evidence>
<dbReference type="InterPro" id="IPR050109">
    <property type="entry name" value="HTH-type_TetR-like_transc_reg"/>
</dbReference>
<dbReference type="Pfam" id="PF14246">
    <property type="entry name" value="TetR_C_7"/>
    <property type="match status" value="1"/>
</dbReference>
<dbReference type="Pfam" id="PF00440">
    <property type="entry name" value="TetR_N"/>
    <property type="match status" value="1"/>
</dbReference>
<evidence type="ECO:0000256" key="1">
    <source>
        <dbReference type="ARBA" id="ARBA00023125"/>
    </source>
</evidence>
<dbReference type="EMBL" id="FWFV01000001">
    <property type="protein sequence ID" value="SLN19913.1"/>
    <property type="molecule type" value="Genomic_DNA"/>
</dbReference>
<dbReference type="InterPro" id="IPR036271">
    <property type="entry name" value="Tet_transcr_reg_TetR-rel_C_sf"/>
</dbReference>
<dbReference type="PANTHER" id="PTHR30055">
    <property type="entry name" value="HTH-TYPE TRANSCRIPTIONAL REGULATOR RUTR"/>
    <property type="match status" value="1"/>
</dbReference>
<dbReference type="PROSITE" id="PS50977">
    <property type="entry name" value="HTH_TETR_2"/>
    <property type="match status" value="1"/>
</dbReference>
<evidence type="ECO:0000313" key="5">
    <source>
        <dbReference type="Proteomes" id="UP000193870"/>
    </source>
</evidence>
<dbReference type="PANTHER" id="PTHR30055:SF146">
    <property type="entry name" value="HTH-TYPE TRANSCRIPTIONAL DUAL REGULATOR CECR"/>
    <property type="match status" value="1"/>
</dbReference>
<dbReference type="Gene3D" id="1.10.357.10">
    <property type="entry name" value="Tetracycline Repressor, domain 2"/>
    <property type="match status" value="1"/>
</dbReference>
<dbReference type="RefSeq" id="WP_085852677.1">
    <property type="nucleotide sequence ID" value="NZ_FOPF01000001.1"/>
</dbReference>
<feature type="DNA-binding region" description="H-T-H motif" evidence="2">
    <location>
        <begin position="27"/>
        <end position="46"/>
    </location>
</feature>
<accession>A0A1Y5RL95</accession>
<evidence type="ECO:0000313" key="4">
    <source>
        <dbReference type="EMBL" id="SLN19913.1"/>
    </source>
</evidence>
<keyword evidence="1 2" id="KW-0238">DNA-binding</keyword>
<dbReference type="OrthoDB" id="9816431at2"/>
<protein>
    <submittedName>
        <fullName evidence="4">Bacterial regulatory proteins, tetR family</fullName>
    </submittedName>
</protein>
<dbReference type="InterPro" id="IPR009057">
    <property type="entry name" value="Homeodomain-like_sf"/>
</dbReference>
<dbReference type="GO" id="GO:0003700">
    <property type="term" value="F:DNA-binding transcription factor activity"/>
    <property type="evidence" value="ECO:0007669"/>
    <property type="project" value="TreeGrafter"/>
</dbReference>
<dbReference type="AlphaFoldDB" id="A0A1Y5RL95"/>
<dbReference type="SUPFAM" id="SSF46689">
    <property type="entry name" value="Homeodomain-like"/>
    <property type="match status" value="1"/>
</dbReference>
<dbReference type="InterPro" id="IPR039536">
    <property type="entry name" value="TetR_C_Proteobacteria"/>
</dbReference>
<proteinExistence type="predicted"/>
<dbReference type="SUPFAM" id="SSF48498">
    <property type="entry name" value="Tetracyclin repressor-like, C-terminal domain"/>
    <property type="match status" value="1"/>
</dbReference>
<gene>
    <name evidence="4" type="ORF">PAM7066_00674</name>
</gene>
<sequence length="199" mass="21715">MSSEDRIDRIFDALDAVFDRHGLDGTTMSAIAAEAGMSKRTLYSVFADRDALFGAYLGRIRQEFVHDLTDEDRALPLEDRLRRLLAPMPRPRPSGLPLAVLRMAVAGGESGPEATRACLGSFVLRDRALIRDELDRAVSRGEARIDDTAQAAAILEAMVRPSIGDILLAPSTSPDKCSQRARFDAGLAMFLRAVDAERG</sequence>
<evidence type="ECO:0000256" key="2">
    <source>
        <dbReference type="PROSITE-ProRule" id="PRU00335"/>
    </source>
</evidence>
<dbReference type="Proteomes" id="UP000193870">
    <property type="component" value="Unassembled WGS sequence"/>
</dbReference>